<dbReference type="InterPro" id="IPR013126">
    <property type="entry name" value="Hsp_70_fam"/>
</dbReference>
<protein>
    <recommendedName>
        <fullName evidence="5">Heat shock protein 70</fullName>
    </recommendedName>
</protein>
<dbReference type="InterPro" id="IPR043129">
    <property type="entry name" value="ATPase_NBD"/>
</dbReference>
<name>A0AAP0PJ14_9MAGN</name>
<evidence type="ECO:0008006" key="5">
    <source>
        <dbReference type="Google" id="ProtNLM"/>
    </source>
</evidence>
<dbReference type="PROSITE" id="PS01036">
    <property type="entry name" value="HSP70_3"/>
    <property type="match status" value="1"/>
</dbReference>
<dbReference type="Proteomes" id="UP001417504">
    <property type="component" value="Unassembled WGS sequence"/>
</dbReference>
<dbReference type="PANTHER" id="PTHR19375">
    <property type="entry name" value="HEAT SHOCK PROTEIN 70KDA"/>
    <property type="match status" value="1"/>
</dbReference>
<reference evidence="3 4" key="1">
    <citation type="submission" date="2024-01" db="EMBL/GenBank/DDBJ databases">
        <title>Genome assemblies of Stephania.</title>
        <authorList>
            <person name="Yang L."/>
        </authorList>
    </citation>
    <scope>NUCLEOTIDE SEQUENCE [LARGE SCALE GENOMIC DNA]</scope>
    <source>
        <strain evidence="3">QJT</strain>
        <tissue evidence="3">Leaf</tissue>
    </source>
</reference>
<dbReference type="Gene3D" id="2.60.34.10">
    <property type="entry name" value="Substrate Binding Domain Of DNAk, Chain A, domain 1"/>
    <property type="match status" value="1"/>
</dbReference>
<sequence>MLPAIISHVLINVILMGFPYKSFDETEMAEPEYNMEPDSESEETKPGTPVYRDPALGIDIGTSQCRVAVWNGFGVELLKNARNETAMRSYVTFEAQDIKSVGSLRIAVQHAIHQLSFQDSVTIQADVGSGTTFSKEIHQTKFEEVNRKVFEECEILVFQCICYAKIHVKDITDVILVGGCSHIPKVRKLVLNLCKKDEPYPGINPFESAVYGAALEGAVASGLANPAGDLELLSIQSNHRSLGIKADGNAFVPIMNRNTIIPSRKEFWFTTANDNQTEALIMVYEGESDTVEENHLLGYFKIAGIPLARKGCSEVCVAMDINASNALRVYAAVSYPGSRQPLSTHLEVRMPNVDDGHGWCAEALVKKYGSTLDLATPRTHEE</sequence>
<dbReference type="InterPro" id="IPR029047">
    <property type="entry name" value="HSP70_peptide-bd_sf"/>
</dbReference>
<accession>A0AAP0PJ14</accession>
<keyword evidence="4" id="KW-1185">Reference proteome</keyword>
<proteinExistence type="predicted"/>
<dbReference type="EMBL" id="JBBNAE010000002">
    <property type="protein sequence ID" value="KAK9146663.1"/>
    <property type="molecule type" value="Genomic_DNA"/>
</dbReference>
<gene>
    <name evidence="3" type="ORF">Sjap_006566</name>
</gene>
<dbReference type="FunFam" id="2.60.34.10:FF:000019">
    <property type="entry name" value="Heat shock 70 kDa protein 8"/>
    <property type="match status" value="1"/>
</dbReference>
<dbReference type="SUPFAM" id="SSF53067">
    <property type="entry name" value="Actin-like ATPase domain"/>
    <property type="match status" value="2"/>
</dbReference>
<dbReference type="Gene3D" id="3.30.420.40">
    <property type="match status" value="3"/>
</dbReference>
<dbReference type="SUPFAM" id="SSF100920">
    <property type="entry name" value="Heat shock protein 70kD (HSP70), peptide-binding domain"/>
    <property type="match status" value="1"/>
</dbReference>
<evidence type="ECO:0000313" key="4">
    <source>
        <dbReference type="Proteomes" id="UP001417504"/>
    </source>
</evidence>
<organism evidence="3 4">
    <name type="scientific">Stephania japonica</name>
    <dbReference type="NCBI Taxonomy" id="461633"/>
    <lineage>
        <taxon>Eukaryota</taxon>
        <taxon>Viridiplantae</taxon>
        <taxon>Streptophyta</taxon>
        <taxon>Embryophyta</taxon>
        <taxon>Tracheophyta</taxon>
        <taxon>Spermatophyta</taxon>
        <taxon>Magnoliopsida</taxon>
        <taxon>Ranunculales</taxon>
        <taxon>Menispermaceae</taxon>
        <taxon>Menispermoideae</taxon>
        <taxon>Cissampelideae</taxon>
        <taxon>Stephania</taxon>
    </lineage>
</organism>
<dbReference type="GO" id="GO:0140662">
    <property type="term" value="F:ATP-dependent protein folding chaperone"/>
    <property type="evidence" value="ECO:0007669"/>
    <property type="project" value="InterPro"/>
</dbReference>
<dbReference type="InterPro" id="IPR018181">
    <property type="entry name" value="Heat_shock_70_CS"/>
</dbReference>
<keyword evidence="1" id="KW-0547">Nucleotide-binding</keyword>
<evidence type="ECO:0000256" key="1">
    <source>
        <dbReference type="ARBA" id="ARBA00022741"/>
    </source>
</evidence>
<dbReference type="AlphaFoldDB" id="A0AAP0PJ14"/>
<dbReference type="GO" id="GO:0005524">
    <property type="term" value="F:ATP binding"/>
    <property type="evidence" value="ECO:0007669"/>
    <property type="project" value="UniProtKB-KW"/>
</dbReference>
<evidence type="ECO:0000256" key="2">
    <source>
        <dbReference type="ARBA" id="ARBA00022840"/>
    </source>
</evidence>
<comment type="caution">
    <text evidence="3">The sequence shown here is derived from an EMBL/GenBank/DDBJ whole genome shotgun (WGS) entry which is preliminary data.</text>
</comment>
<keyword evidence="2" id="KW-0067">ATP-binding</keyword>
<evidence type="ECO:0000313" key="3">
    <source>
        <dbReference type="EMBL" id="KAK9146663.1"/>
    </source>
</evidence>
<dbReference type="Pfam" id="PF00012">
    <property type="entry name" value="HSP70"/>
    <property type="match status" value="1"/>
</dbReference>
<dbReference type="Gene3D" id="3.90.640.10">
    <property type="entry name" value="Actin, Chain A, domain 4"/>
    <property type="match status" value="1"/>
</dbReference>